<evidence type="ECO:0000256" key="3">
    <source>
        <dbReference type="ARBA" id="ARBA00022827"/>
    </source>
</evidence>
<dbReference type="PANTHER" id="PTHR43557">
    <property type="entry name" value="APOPTOSIS-INDUCING FACTOR 1"/>
    <property type="match status" value="1"/>
</dbReference>
<gene>
    <name evidence="7" type="ORF">ET471_09155</name>
</gene>
<keyword evidence="4" id="KW-0560">Oxidoreductase</keyword>
<comment type="cofactor">
    <cofactor evidence="1">
        <name>FAD</name>
        <dbReference type="ChEBI" id="CHEBI:57692"/>
    </cofactor>
</comment>
<accession>A0A4P6F3K0</accession>
<dbReference type="Pfam" id="PF07992">
    <property type="entry name" value="Pyr_redox_2"/>
    <property type="match status" value="1"/>
</dbReference>
<keyword evidence="2" id="KW-0285">Flavoprotein</keyword>
<dbReference type="GO" id="GO:0016651">
    <property type="term" value="F:oxidoreductase activity, acting on NAD(P)H"/>
    <property type="evidence" value="ECO:0007669"/>
    <property type="project" value="TreeGrafter"/>
</dbReference>
<dbReference type="InterPro" id="IPR036188">
    <property type="entry name" value="FAD/NAD-bd_sf"/>
</dbReference>
<evidence type="ECO:0000256" key="5">
    <source>
        <dbReference type="SAM" id="MobiDB-lite"/>
    </source>
</evidence>
<keyword evidence="8" id="KW-1185">Reference proteome</keyword>
<evidence type="ECO:0000256" key="1">
    <source>
        <dbReference type="ARBA" id="ARBA00001974"/>
    </source>
</evidence>
<reference evidence="7 8" key="1">
    <citation type="submission" date="2019-01" db="EMBL/GenBank/DDBJ databases">
        <title>Genome sequencing of strain FW10M-9.</title>
        <authorList>
            <person name="Heo J."/>
            <person name="Kim S.-J."/>
            <person name="Kim J.-S."/>
            <person name="Hong S.-B."/>
            <person name="Kwon S.-W."/>
        </authorList>
    </citation>
    <scope>NUCLEOTIDE SEQUENCE [LARGE SCALE GENOMIC DNA]</scope>
    <source>
        <strain evidence="7 8">FW10M-9</strain>
    </source>
</reference>
<name>A0A4P6F3K0_9MICO</name>
<dbReference type="Proteomes" id="UP000292118">
    <property type="component" value="Chromosome"/>
</dbReference>
<dbReference type="KEGG" id="xya:ET471_09155"/>
<evidence type="ECO:0000313" key="8">
    <source>
        <dbReference type="Proteomes" id="UP000292118"/>
    </source>
</evidence>
<dbReference type="PRINTS" id="PR00411">
    <property type="entry name" value="PNDRDTASEI"/>
</dbReference>
<evidence type="ECO:0000313" key="7">
    <source>
        <dbReference type="EMBL" id="QAY70182.1"/>
    </source>
</evidence>
<dbReference type="InterPro" id="IPR050446">
    <property type="entry name" value="FAD-oxidoreductase/Apoptosis"/>
</dbReference>
<evidence type="ECO:0000256" key="4">
    <source>
        <dbReference type="ARBA" id="ARBA00023002"/>
    </source>
</evidence>
<evidence type="ECO:0000256" key="2">
    <source>
        <dbReference type="ARBA" id="ARBA00022630"/>
    </source>
</evidence>
<keyword evidence="3" id="KW-0274">FAD</keyword>
<feature type="domain" description="FAD/NAD(P)-binding" evidence="6">
    <location>
        <begin position="25"/>
        <end position="340"/>
    </location>
</feature>
<dbReference type="EMBL" id="CP035493">
    <property type="protein sequence ID" value="QAY70182.1"/>
    <property type="molecule type" value="Genomic_DNA"/>
</dbReference>
<dbReference type="GO" id="GO:0005737">
    <property type="term" value="C:cytoplasm"/>
    <property type="evidence" value="ECO:0007669"/>
    <property type="project" value="TreeGrafter"/>
</dbReference>
<dbReference type="Gene3D" id="3.50.50.60">
    <property type="entry name" value="FAD/NAD(P)-binding domain"/>
    <property type="match status" value="2"/>
</dbReference>
<organism evidence="7 8">
    <name type="scientific">Xylanimonas protaetiae</name>
    <dbReference type="NCBI Taxonomy" id="2509457"/>
    <lineage>
        <taxon>Bacteria</taxon>
        <taxon>Bacillati</taxon>
        <taxon>Actinomycetota</taxon>
        <taxon>Actinomycetes</taxon>
        <taxon>Micrococcales</taxon>
        <taxon>Promicromonosporaceae</taxon>
        <taxon>Xylanimonas</taxon>
    </lineage>
</organism>
<dbReference type="SUPFAM" id="SSF55424">
    <property type="entry name" value="FAD/NAD-linked reductases, dimerisation (C-terminal) domain"/>
    <property type="match status" value="1"/>
</dbReference>
<evidence type="ECO:0000259" key="6">
    <source>
        <dbReference type="Pfam" id="PF07992"/>
    </source>
</evidence>
<feature type="region of interest" description="Disordered" evidence="5">
    <location>
        <begin position="241"/>
        <end position="261"/>
    </location>
</feature>
<proteinExistence type="predicted"/>
<dbReference type="PRINTS" id="PR00368">
    <property type="entry name" value="FADPNR"/>
</dbReference>
<dbReference type="Gene3D" id="3.30.390.30">
    <property type="match status" value="1"/>
</dbReference>
<dbReference type="PANTHER" id="PTHR43557:SF2">
    <property type="entry name" value="RIESKE DOMAIN-CONTAINING PROTEIN-RELATED"/>
    <property type="match status" value="1"/>
</dbReference>
<dbReference type="InterPro" id="IPR023753">
    <property type="entry name" value="FAD/NAD-binding_dom"/>
</dbReference>
<sequence>MPRPAPRRFPTIPVPPLPAPVPPRSVVVVGAGLAGAQTVGALREHGFDGHLTVLGAEGVPPYDRPPLSKELLTRPAPVWLHEDLGVDVAALADDARLADHATALAVTADGVRVTTASGTVVEADAVVLATGSTPVRPAGWESAWTLHTADDAARLRAALRPGLRLVVVGAGWVGAEVAGVAAGEGAEVTVVEAAATPLERQLGTVVGAHLAPWYAAAGVRLRTGALVTSVDAGGVWLDDDGEEVPGAEGHADDAPGGGGVDAGAETRRGERIDADVVLAAVGVRPATRWLAGTLPLDAAGRLRVDAAGRLTGHASPTDPAGRLAPAALNRVWAVGDVAVREHPVFGPVPGGHWSAALHDPEVTARAMLGVDPSPSDPEELRARFGLAPVTRHAPYVFSRQLGHDLALLGLPTPADAVVLRGDPAAGPWAALYLERALDRHAQMTPEGHPVGLLRAVLLVDSPREVGAVRRLTNGPAPLHVDLTLALDLTRRLRDAVLPR</sequence>
<dbReference type="OrthoDB" id="1145at2"/>
<protein>
    <submittedName>
        <fullName evidence="7">FAD-dependent oxidoreductase</fullName>
    </submittedName>
</protein>
<dbReference type="SUPFAM" id="SSF51905">
    <property type="entry name" value="FAD/NAD(P)-binding domain"/>
    <property type="match status" value="2"/>
</dbReference>
<dbReference type="AlphaFoldDB" id="A0A4P6F3K0"/>
<dbReference type="RefSeq" id="WP_129187688.1">
    <property type="nucleotide sequence ID" value="NZ_CP035493.1"/>
</dbReference>
<dbReference type="InterPro" id="IPR016156">
    <property type="entry name" value="FAD/NAD-linked_Rdtase_dimer_sf"/>
</dbReference>